<dbReference type="InterPro" id="IPR011583">
    <property type="entry name" value="Chitinase_II/V-like_cat"/>
</dbReference>
<accession>A0ABX8Z757</accession>
<feature type="chain" id="PRO_5046405879" description="chitinase" evidence="4">
    <location>
        <begin position="26"/>
        <end position="396"/>
    </location>
</feature>
<feature type="signal peptide" evidence="4">
    <location>
        <begin position="1"/>
        <end position="25"/>
    </location>
</feature>
<dbReference type="PANTHER" id="PTHR11177:SF317">
    <property type="entry name" value="CHITINASE 12-RELATED"/>
    <property type="match status" value="1"/>
</dbReference>
<dbReference type="InterPro" id="IPR029070">
    <property type="entry name" value="Chitinase_insertion_sf"/>
</dbReference>
<dbReference type="EC" id="3.2.1.14" evidence="2"/>
<keyword evidence="7" id="KW-1185">Reference proteome</keyword>
<dbReference type="SUPFAM" id="SSF51445">
    <property type="entry name" value="(Trans)glycosidases"/>
    <property type="match status" value="1"/>
</dbReference>
<evidence type="ECO:0000313" key="7">
    <source>
        <dbReference type="Proteomes" id="UP000825679"/>
    </source>
</evidence>
<proteinExistence type="predicted"/>
<dbReference type="PROSITE" id="PS51910">
    <property type="entry name" value="GH18_2"/>
    <property type="match status" value="1"/>
</dbReference>
<dbReference type="InterPro" id="IPR001223">
    <property type="entry name" value="Glyco_hydro18_cat"/>
</dbReference>
<evidence type="ECO:0000256" key="3">
    <source>
        <dbReference type="ARBA" id="ARBA00023024"/>
    </source>
</evidence>
<dbReference type="SMART" id="SM00636">
    <property type="entry name" value="Glyco_18"/>
    <property type="match status" value="1"/>
</dbReference>
<dbReference type="Pfam" id="PF00704">
    <property type="entry name" value="Glyco_hydro_18"/>
    <property type="match status" value="1"/>
</dbReference>
<keyword evidence="3" id="KW-0119">Carbohydrate metabolism</keyword>
<evidence type="ECO:0000259" key="5">
    <source>
        <dbReference type="PROSITE" id="PS51910"/>
    </source>
</evidence>
<organism evidence="6 7">
    <name type="scientific">Deefgea tanakiae</name>
    <dbReference type="NCBI Taxonomy" id="2865840"/>
    <lineage>
        <taxon>Bacteria</taxon>
        <taxon>Pseudomonadati</taxon>
        <taxon>Pseudomonadota</taxon>
        <taxon>Betaproteobacteria</taxon>
        <taxon>Neisseriales</taxon>
        <taxon>Chitinibacteraceae</taxon>
        <taxon>Deefgea</taxon>
    </lineage>
</organism>
<dbReference type="InterPro" id="IPR050314">
    <property type="entry name" value="Glycosyl_Hydrlase_18"/>
</dbReference>
<sequence>MSTKFSTCLAALALPCLLSPTTALATEKLISYLPTWRDAGVVAKVGPQLAQLDVGILSFIEVSPDGNAFIPAATKAGADLWKAQFAKAKKVNPDFNCMWAIGGWTGSRNIAKVARTEAGRNKLVQSAIGIMRDSQCVGLDLDWEHPVTGGDYAADASPADFQNWVSLLRDLRKGLDAAGKADKKTYFLTVAVPANNGGWVMGGYDMKSALPLLDWVNLMAYDRAGGWSKTSTLQASLHAVPGDPDGNVLSTSKAVEYFIAQGAKPAQLVLGVPFYVRGLGGVAAGEKGDGLVQPMSGPGLKDEAEQGVATWGDFQTRYAKASGWKAYRSKEAGNAPYMYHAGKKELLTYDDPISLAEKVKFVKANKLGGVMIWEITQDDADFTLLNSLSQNLKGKK</sequence>
<dbReference type="SUPFAM" id="SSF54556">
    <property type="entry name" value="Chitinase insertion domain"/>
    <property type="match status" value="1"/>
</dbReference>
<reference evidence="6 7" key="1">
    <citation type="submission" date="2021-08" db="EMBL/GenBank/DDBJ databases">
        <title>complete genome sequencing of Deefgea sp. D25.</title>
        <authorList>
            <person name="Bae J.-W."/>
            <person name="Gim D.-H."/>
        </authorList>
    </citation>
    <scope>NUCLEOTIDE SEQUENCE [LARGE SCALE GENOMIC DNA]</scope>
    <source>
        <strain evidence="6 7">D25</strain>
    </source>
</reference>
<evidence type="ECO:0000256" key="1">
    <source>
        <dbReference type="ARBA" id="ARBA00000822"/>
    </source>
</evidence>
<keyword evidence="4" id="KW-0732">Signal</keyword>
<dbReference type="RefSeq" id="WP_221006935.1">
    <property type="nucleotide sequence ID" value="NZ_CP081150.1"/>
</dbReference>
<dbReference type="EMBL" id="CP081150">
    <property type="protein sequence ID" value="QZA78403.1"/>
    <property type="molecule type" value="Genomic_DNA"/>
</dbReference>
<dbReference type="Proteomes" id="UP000825679">
    <property type="component" value="Chromosome"/>
</dbReference>
<keyword evidence="3" id="KW-0146">Chitin degradation</keyword>
<dbReference type="Gene3D" id="3.10.50.10">
    <property type="match status" value="1"/>
</dbReference>
<protein>
    <recommendedName>
        <fullName evidence="2">chitinase</fullName>
        <ecNumber evidence="2">3.2.1.14</ecNumber>
    </recommendedName>
</protein>
<comment type="catalytic activity">
    <reaction evidence="1">
        <text>Random endo-hydrolysis of N-acetyl-beta-D-glucosaminide (1-&gt;4)-beta-linkages in chitin and chitodextrins.</text>
        <dbReference type="EC" id="3.2.1.14"/>
    </reaction>
</comment>
<gene>
    <name evidence="6" type="ORF">K4H28_03020</name>
</gene>
<keyword evidence="3" id="KW-0624">Polysaccharide degradation</keyword>
<dbReference type="PANTHER" id="PTHR11177">
    <property type="entry name" value="CHITINASE"/>
    <property type="match status" value="1"/>
</dbReference>
<evidence type="ECO:0000313" key="6">
    <source>
        <dbReference type="EMBL" id="QZA78403.1"/>
    </source>
</evidence>
<evidence type="ECO:0000256" key="4">
    <source>
        <dbReference type="SAM" id="SignalP"/>
    </source>
</evidence>
<feature type="domain" description="GH18" evidence="5">
    <location>
        <begin position="27"/>
        <end position="395"/>
    </location>
</feature>
<dbReference type="InterPro" id="IPR017853">
    <property type="entry name" value="GH"/>
</dbReference>
<evidence type="ECO:0000256" key="2">
    <source>
        <dbReference type="ARBA" id="ARBA00012729"/>
    </source>
</evidence>
<dbReference type="Gene3D" id="3.20.20.80">
    <property type="entry name" value="Glycosidases"/>
    <property type="match status" value="1"/>
</dbReference>
<name>A0ABX8Z757_9NEIS</name>